<dbReference type="PROSITE" id="PS50949">
    <property type="entry name" value="HTH_GNTR"/>
    <property type="match status" value="1"/>
</dbReference>
<dbReference type="InterPro" id="IPR008920">
    <property type="entry name" value="TF_FadR/GntR_C"/>
</dbReference>
<dbReference type="SUPFAM" id="SSF46785">
    <property type="entry name" value="Winged helix' DNA-binding domain"/>
    <property type="match status" value="1"/>
</dbReference>
<dbReference type="PANTHER" id="PTHR43537:SF45">
    <property type="entry name" value="GNTR FAMILY REGULATORY PROTEIN"/>
    <property type="match status" value="1"/>
</dbReference>
<evidence type="ECO:0000313" key="5">
    <source>
        <dbReference type="EMBL" id="MCG4746300.1"/>
    </source>
</evidence>
<accession>A0AAW5BQ24</accession>
<organism evidence="5 8">
    <name type="scientific">Enterocloster aldenensis</name>
    <dbReference type="NCBI Taxonomy" id="358742"/>
    <lineage>
        <taxon>Bacteria</taxon>
        <taxon>Bacillati</taxon>
        <taxon>Bacillota</taxon>
        <taxon>Clostridia</taxon>
        <taxon>Lachnospirales</taxon>
        <taxon>Lachnospiraceae</taxon>
        <taxon>Enterocloster</taxon>
    </lineage>
</organism>
<dbReference type="PANTHER" id="PTHR43537">
    <property type="entry name" value="TRANSCRIPTIONAL REGULATOR, GNTR FAMILY"/>
    <property type="match status" value="1"/>
</dbReference>
<keyword evidence="3" id="KW-0804">Transcription</keyword>
<evidence type="ECO:0000259" key="4">
    <source>
        <dbReference type="PROSITE" id="PS50949"/>
    </source>
</evidence>
<dbReference type="Proteomes" id="UP001299608">
    <property type="component" value="Unassembled WGS sequence"/>
</dbReference>
<dbReference type="InterPro" id="IPR011711">
    <property type="entry name" value="GntR_C"/>
</dbReference>
<dbReference type="Pfam" id="PF07729">
    <property type="entry name" value="FCD"/>
    <property type="match status" value="1"/>
</dbReference>
<protein>
    <submittedName>
        <fullName evidence="5">GntR family transcriptional regulator</fullName>
    </submittedName>
</protein>
<dbReference type="RefSeq" id="WP_117561444.1">
    <property type="nucleotide sequence ID" value="NZ_BAABZL010000001.1"/>
</dbReference>
<gene>
    <name evidence="6" type="ORF">G5B36_27930</name>
    <name evidence="5" type="ORF">L0N08_12810</name>
</gene>
<reference evidence="5" key="3">
    <citation type="submission" date="2022-01" db="EMBL/GenBank/DDBJ databases">
        <title>Collection of gut derived symbiotic bacterial strains cultured from healthy donors.</title>
        <authorList>
            <person name="Lin H."/>
            <person name="Kohout C."/>
            <person name="Waligurski E."/>
            <person name="Pamer E.G."/>
        </authorList>
    </citation>
    <scope>NUCLEOTIDE SEQUENCE</scope>
    <source>
        <strain evidence="5">DFI.6.55</strain>
    </source>
</reference>
<comment type="caution">
    <text evidence="5">The sequence shown here is derived from an EMBL/GenBank/DDBJ whole genome shotgun (WGS) entry which is preliminary data.</text>
</comment>
<evidence type="ECO:0000256" key="3">
    <source>
        <dbReference type="ARBA" id="ARBA00023163"/>
    </source>
</evidence>
<dbReference type="InterPro" id="IPR036390">
    <property type="entry name" value="WH_DNA-bd_sf"/>
</dbReference>
<reference evidence="6 7" key="1">
    <citation type="journal article" date="2020" name="Cell Host Microbe">
        <title>Functional and Genomic Variation between Human-Derived Isolates of Lachnospiraceae Reveals Inter- and Intra-Species Diversity.</title>
        <authorList>
            <person name="Sorbara M.T."/>
            <person name="Littmann E.R."/>
            <person name="Fontana E."/>
            <person name="Moody T.U."/>
            <person name="Kohout C.E."/>
            <person name="Gjonbalaj M."/>
            <person name="Eaton V."/>
            <person name="Seok R."/>
            <person name="Leiner I.M."/>
            <person name="Pamer E.G."/>
        </authorList>
    </citation>
    <scope>NUCLEOTIDE SEQUENCE [LARGE SCALE GENOMIC DNA]</scope>
    <source>
        <strain evidence="6 7">MSK.1.17</strain>
    </source>
</reference>
<dbReference type="SUPFAM" id="SSF48008">
    <property type="entry name" value="GntR ligand-binding domain-like"/>
    <property type="match status" value="1"/>
</dbReference>
<dbReference type="EMBL" id="JAKNGE010000014">
    <property type="protein sequence ID" value="MCG4746300.1"/>
    <property type="molecule type" value="Genomic_DNA"/>
</dbReference>
<evidence type="ECO:0000313" key="6">
    <source>
        <dbReference type="EMBL" id="NSJ52480.1"/>
    </source>
</evidence>
<evidence type="ECO:0000313" key="7">
    <source>
        <dbReference type="Proteomes" id="UP000669239"/>
    </source>
</evidence>
<keyword evidence="1" id="KW-0805">Transcription regulation</keyword>
<name>A0AAW5BQ24_9FIRM</name>
<dbReference type="Gene3D" id="1.20.120.530">
    <property type="entry name" value="GntR ligand-binding domain-like"/>
    <property type="match status" value="1"/>
</dbReference>
<keyword evidence="2" id="KW-0238">DNA-binding</keyword>
<dbReference type="AlphaFoldDB" id="A0AAW5BQ24"/>
<dbReference type="Gene3D" id="1.10.10.10">
    <property type="entry name" value="Winged helix-like DNA-binding domain superfamily/Winged helix DNA-binding domain"/>
    <property type="match status" value="1"/>
</dbReference>
<dbReference type="Proteomes" id="UP000669239">
    <property type="component" value="Unassembled WGS sequence"/>
</dbReference>
<dbReference type="SMART" id="SM00345">
    <property type="entry name" value="HTH_GNTR"/>
    <property type="match status" value="1"/>
</dbReference>
<keyword evidence="7" id="KW-1185">Reference proteome</keyword>
<dbReference type="SMART" id="SM00895">
    <property type="entry name" value="FCD"/>
    <property type="match status" value="1"/>
</dbReference>
<evidence type="ECO:0000256" key="1">
    <source>
        <dbReference type="ARBA" id="ARBA00023015"/>
    </source>
</evidence>
<dbReference type="Pfam" id="PF00392">
    <property type="entry name" value="GntR"/>
    <property type="match status" value="1"/>
</dbReference>
<dbReference type="GO" id="GO:0003677">
    <property type="term" value="F:DNA binding"/>
    <property type="evidence" value="ECO:0007669"/>
    <property type="project" value="UniProtKB-KW"/>
</dbReference>
<dbReference type="GeneID" id="97203952"/>
<reference evidence="6" key="2">
    <citation type="submission" date="2020-02" db="EMBL/GenBank/DDBJ databases">
        <authorList>
            <person name="Littmann E."/>
            <person name="Sorbara M."/>
        </authorList>
    </citation>
    <scope>NUCLEOTIDE SEQUENCE</scope>
    <source>
        <strain evidence="6">MSK.1.17</strain>
    </source>
</reference>
<proteinExistence type="predicted"/>
<evidence type="ECO:0000256" key="2">
    <source>
        <dbReference type="ARBA" id="ARBA00023125"/>
    </source>
</evidence>
<dbReference type="InterPro" id="IPR000524">
    <property type="entry name" value="Tscrpt_reg_HTH_GntR"/>
</dbReference>
<dbReference type="InterPro" id="IPR036388">
    <property type="entry name" value="WH-like_DNA-bd_sf"/>
</dbReference>
<feature type="domain" description="HTH gntR-type" evidence="4">
    <location>
        <begin position="10"/>
        <end position="78"/>
    </location>
</feature>
<dbReference type="GO" id="GO:0003700">
    <property type="term" value="F:DNA-binding transcription factor activity"/>
    <property type="evidence" value="ECO:0007669"/>
    <property type="project" value="InterPro"/>
</dbReference>
<dbReference type="EMBL" id="JAAITT010000075">
    <property type="protein sequence ID" value="NSJ52480.1"/>
    <property type="molecule type" value="Genomic_DNA"/>
</dbReference>
<sequence>MKIEEKKSGETAREYAYHTIRDNIISLELEPGAPFNDIEVSQQIGISRTPVREAVIQLSEESRIIQIFPQRGMRIALIDVELVEEARFLRLLLEKAAVELVCGMACEDDLNWLDENIRLQEFYLEGGSPEKLLELDNEMHKKLFSICRKELTYNMCQRLAIHYDRIRSLSVTTVKDYKIIGEHRELLDAIRSKDTKRAVETMDRHLNNWMLNEKLFREQYPQYFK</sequence>
<evidence type="ECO:0000313" key="8">
    <source>
        <dbReference type="Proteomes" id="UP001299608"/>
    </source>
</evidence>